<dbReference type="RefSeq" id="WP_230428536.1">
    <property type="nucleotide sequence ID" value="NZ_JAFFQI010000155.1"/>
</dbReference>
<feature type="signal peptide" evidence="1">
    <location>
        <begin position="1"/>
        <end position="22"/>
    </location>
</feature>
<feature type="chain" id="PRO_5045640510" evidence="1">
    <location>
        <begin position="23"/>
        <end position="172"/>
    </location>
</feature>
<sequence length="172" mass="18088">MTFIKRVFFAIALMPCSIAALAEQGCPPGQYPIGGQGVAACAPIPQDGSTQAARPTGKWLKTWGAIASDGGDNLGVAKNKIKKSEAQKEALERCRSTSGKGCTVDFTYENQCASIAEPYVGNKSISGMLSYAGGASKDISSEGAISRCIKDNKDAKCRVIYSACSEPIFKAY</sequence>
<dbReference type="Pfam" id="PF13827">
    <property type="entry name" value="DUF4189"/>
    <property type="match status" value="1"/>
</dbReference>
<proteinExistence type="predicted"/>
<dbReference type="InterPro" id="IPR025240">
    <property type="entry name" value="DUF4189"/>
</dbReference>
<feature type="domain" description="DUF4189" evidence="2">
    <location>
        <begin position="63"/>
        <end position="164"/>
    </location>
</feature>
<evidence type="ECO:0000259" key="2">
    <source>
        <dbReference type="Pfam" id="PF13827"/>
    </source>
</evidence>
<evidence type="ECO:0000256" key="1">
    <source>
        <dbReference type="SAM" id="SignalP"/>
    </source>
</evidence>
<gene>
    <name evidence="3" type="ORF">JWH11_00955</name>
</gene>
<dbReference type="EMBL" id="JAFFQI010000155">
    <property type="protein sequence ID" value="MCD0265030.1"/>
    <property type="molecule type" value="Genomic_DNA"/>
</dbReference>
<reference evidence="3" key="1">
    <citation type="submission" date="2021-02" db="EMBL/GenBank/DDBJ databases">
        <title>Copper resistance gene diversity in local Xanthomonas species at agrochemical polluted sites in Trinidad, Trinidad and Tobago.</title>
        <authorList>
            <person name="Ramnarine S.D.B.J."/>
            <person name="Ramsubhag A."/>
            <person name="Jayaraman J."/>
        </authorList>
    </citation>
    <scope>NUCLEOTIDE SEQUENCE</scope>
    <source>
        <strain evidence="3">CaNP6A</strain>
    </source>
</reference>
<evidence type="ECO:0000313" key="3">
    <source>
        <dbReference type="EMBL" id="MCD0265030.1"/>
    </source>
</evidence>
<keyword evidence="1" id="KW-0732">Signal</keyword>
<name>A0ABS8NRV9_9XANT</name>
<protein>
    <submittedName>
        <fullName evidence="3">DUF4189 domain-containing protein</fullName>
    </submittedName>
</protein>
<evidence type="ECO:0000313" key="4">
    <source>
        <dbReference type="Proteomes" id="UP001430396"/>
    </source>
</evidence>
<dbReference type="Proteomes" id="UP001430396">
    <property type="component" value="Unassembled WGS sequence"/>
</dbReference>
<organism evidence="3 4">
    <name type="scientific">Xanthomonas melonis</name>
    <dbReference type="NCBI Taxonomy" id="56456"/>
    <lineage>
        <taxon>Bacteria</taxon>
        <taxon>Pseudomonadati</taxon>
        <taxon>Pseudomonadota</taxon>
        <taxon>Gammaproteobacteria</taxon>
        <taxon>Lysobacterales</taxon>
        <taxon>Lysobacteraceae</taxon>
        <taxon>Xanthomonas</taxon>
    </lineage>
</organism>
<accession>A0ABS8NRV9</accession>
<keyword evidence="4" id="KW-1185">Reference proteome</keyword>
<comment type="caution">
    <text evidence="3">The sequence shown here is derived from an EMBL/GenBank/DDBJ whole genome shotgun (WGS) entry which is preliminary data.</text>
</comment>